<proteinExistence type="predicted"/>
<dbReference type="AlphaFoldDB" id="A0A8T2SPB1"/>
<organism evidence="1 2">
    <name type="scientific">Ceratopteris richardii</name>
    <name type="common">Triangle waterfern</name>
    <dbReference type="NCBI Taxonomy" id="49495"/>
    <lineage>
        <taxon>Eukaryota</taxon>
        <taxon>Viridiplantae</taxon>
        <taxon>Streptophyta</taxon>
        <taxon>Embryophyta</taxon>
        <taxon>Tracheophyta</taxon>
        <taxon>Polypodiopsida</taxon>
        <taxon>Polypodiidae</taxon>
        <taxon>Polypodiales</taxon>
        <taxon>Pteridineae</taxon>
        <taxon>Pteridaceae</taxon>
        <taxon>Parkerioideae</taxon>
        <taxon>Ceratopteris</taxon>
    </lineage>
</organism>
<reference evidence="1" key="1">
    <citation type="submission" date="2021-08" db="EMBL/GenBank/DDBJ databases">
        <title>WGS assembly of Ceratopteris richardii.</title>
        <authorList>
            <person name="Marchant D.B."/>
            <person name="Chen G."/>
            <person name="Jenkins J."/>
            <person name="Shu S."/>
            <person name="Leebens-Mack J."/>
            <person name="Grimwood J."/>
            <person name="Schmutz J."/>
            <person name="Soltis P."/>
            <person name="Soltis D."/>
            <person name="Chen Z.-H."/>
        </authorList>
    </citation>
    <scope>NUCLEOTIDE SEQUENCE</scope>
    <source>
        <strain evidence="1">Whitten #5841</strain>
        <tissue evidence="1">Leaf</tissue>
    </source>
</reference>
<gene>
    <name evidence="1" type="ORF">KP509_19G059300</name>
</gene>
<accession>A0A8T2SPB1</accession>
<evidence type="ECO:0000313" key="2">
    <source>
        <dbReference type="Proteomes" id="UP000825935"/>
    </source>
</evidence>
<protein>
    <submittedName>
        <fullName evidence="1">Uncharacterized protein</fullName>
    </submittedName>
</protein>
<name>A0A8T2SPB1_CERRI</name>
<evidence type="ECO:0000313" key="1">
    <source>
        <dbReference type="EMBL" id="KAH7352704.1"/>
    </source>
</evidence>
<sequence length="167" mass="19236">MGCLDSKTWLLEWAAPTSYLYCPRLASLFIFGASFLSPPFYCWCRLKEEPFHPTFNGCQWPQPFMIFSAIPNFYVRRVQLWEGFREGHRGESPEAYTQSHSFIIQTGERGICPISGIIKGSWAPASLSRKTSIQAIEKAFSLFVEKELLNILRFYRAAEHSQIHKSC</sequence>
<dbReference type="Proteomes" id="UP000825935">
    <property type="component" value="Chromosome 19"/>
</dbReference>
<keyword evidence="2" id="KW-1185">Reference proteome</keyword>
<comment type="caution">
    <text evidence="1">The sequence shown here is derived from an EMBL/GenBank/DDBJ whole genome shotgun (WGS) entry which is preliminary data.</text>
</comment>
<dbReference type="EMBL" id="CM035424">
    <property type="protein sequence ID" value="KAH7352704.1"/>
    <property type="molecule type" value="Genomic_DNA"/>
</dbReference>